<dbReference type="AlphaFoldDB" id="A0A174XKB4"/>
<accession>A0A174XKB4</accession>
<protein>
    <submittedName>
        <fullName evidence="2">Uncharacterized protein</fullName>
    </submittedName>
</protein>
<dbReference type="EMBL" id="WNME01000033">
    <property type="protein sequence ID" value="MUB66773.1"/>
    <property type="molecule type" value="Genomic_DNA"/>
</dbReference>
<dbReference type="SUPFAM" id="SSF53383">
    <property type="entry name" value="PLP-dependent transferases"/>
    <property type="match status" value="1"/>
</dbReference>
<proteinExistence type="inferred from homology"/>
<reference evidence="2 3" key="1">
    <citation type="submission" date="2019-09" db="EMBL/GenBank/DDBJ databases">
        <title>Draft genome sequencing of Hungatella hathewayi 123Y-2.</title>
        <authorList>
            <person name="Lv Q."/>
            <person name="Li S."/>
        </authorList>
    </citation>
    <scope>NUCLEOTIDE SEQUENCE [LARGE SCALE GENOMIC DNA]</scope>
    <source>
        <strain evidence="2 3">123Y-2</strain>
    </source>
</reference>
<evidence type="ECO:0000313" key="2">
    <source>
        <dbReference type="EMBL" id="MUB66773.1"/>
    </source>
</evidence>
<name>A0A174XKB4_9FIRM</name>
<gene>
    <name evidence="2" type="ORF">GNE07_27545</name>
</gene>
<dbReference type="InterPro" id="IPR015424">
    <property type="entry name" value="PyrdxlP-dep_Trfase"/>
</dbReference>
<comment type="caution">
    <text evidence="2">The sequence shown here is derived from an EMBL/GenBank/DDBJ whole genome shotgun (WGS) entry which is preliminary data.</text>
</comment>
<dbReference type="Pfam" id="PF01041">
    <property type="entry name" value="DegT_DnrJ_EryC1"/>
    <property type="match status" value="1"/>
</dbReference>
<dbReference type="InterPro" id="IPR000653">
    <property type="entry name" value="DegT/StrS_aminotransferase"/>
</dbReference>
<dbReference type="GeneID" id="93150017"/>
<sequence>MAEIGSEFWEAADTGKKKYLISGRAALEYIIRDILEEHSVDSVLMPSYCCYTMLEPFVRHGIKIRFYDIFYDEEKGLCAKLPEEDYTEVSKENHDNEIFYYMTFFGFSQLSGLDVKQIRDIYGLIIVDRTHSWLSDSTFQVEIDADYTYISFRKWTGFYGIAEAIKQHAPFVLELGTVGSEYSEHRKEAMMMKNDYIKWQRTIEVDEHLSHATEIAEAEGQKKNYLNKYDEAEDFLDEHYVGNKPTTECVYQLLLADWNFVKGQRRTNAVVLLQGLRDIPEIKLMYGEQSEMDVPLFVPILVKDDRDGLRRHLINKQIYCPVHWPLSKYHQNISNQGKEIYNREISLVCDQRYTEEDMNRIVDAIKDFFDKKSVACEQVTNIRDYVCN</sequence>
<organism evidence="2 3">
    <name type="scientific">Hungatella hathewayi</name>
    <dbReference type="NCBI Taxonomy" id="154046"/>
    <lineage>
        <taxon>Bacteria</taxon>
        <taxon>Bacillati</taxon>
        <taxon>Bacillota</taxon>
        <taxon>Clostridia</taxon>
        <taxon>Lachnospirales</taxon>
        <taxon>Lachnospiraceae</taxon>
        <taxon>Hungatella</taxon>
    </lineage>
</organism>
<comment type="similarity">
    <text evidence="1">Belongs to the DegT/DnrJ/EryC1 family.</text>
</comment>
<dbReference type="Gene3D" id="3.90.1150.10">
    <property type="entry name" value="Aspartate Aminotransferase, domain 1"/>
    <property type="match status" value="1"/>
</dbReference>
<dbReference type="OrthoDB" id="8955051at2"/>
<dbReference type="Proteomes" id="UP000434223">
    <property type="component" value="Unassembled WGS sequence"/>
</dbReference>
<dbReference type="InterPro" id="IPR015422">
    <property type="entry name" value="PyrdxlP-dep_Trfase_small"/>
</dbReference>
<evidence type="ECO:0000256" key="1">
    <source>
        <dbReference type="RuleBase" id="RU004508"/>
    </source>
</evidence>
<keyword evidence="1" id="KW-0663">Pyridoxal phosphate</keyword>
<evidence type="ECO:0000313" key="3">
    <source>
        <dbReference type="Proteomes" id="UP000434223"/>
    </source>
</evidence>
<dbReference type="RefSeq" id="WP_055652212.1">
    <property type="nucleotide sequence ID" value="NZ_CAJKZF010000036.1"/>
</dbReference>